<protein>
    <submittedName>
        <fullName evidence="1">Uncharacterized protein</fullName>
    </submittedName>
</protein>
<dbReference type="InterPro" id="IPR010310">
    <property type="entry name" value="T7SS_ESAT-6-like"/>
</dbReference>
<dbReference type="RefSeq" id="WP_080546092.1">
    <property type="nucleotide sequence ID" value="NZ_CP021061.1"/>
</dbReference>
<accession>A0A1W6WWE3</accession>
<dbReference type="SUPFAM" id="SSF140453">
    <property type="entry name" value="EsxAB dimer-like"/>
    <property type="match status" value="1"/>
</dbReference>
<evidence type="ECO:0000313" key="2">
    <source>
        <dbReference type="Proteomes" id="UP000194143"/>
    </source>
</evidence>
<gene>
    <name evidence="1" type="ORF">CAB88_05945</name>
</gene>
<keyword evidence="2" id="KW-1185">Reference proteome</keyword>
<dbReference type="Proteomes" id="UP000194143">
    <property type="component" value="Chromosome"/>
</dbReference>
<evidence type="ECO:0000313" key="1">
    <source>
        <dbReference type="EMBL" id="ARP60912.1"/>
    </source>
</evidence>
<dbReference type="GeneID" id="67470780"/>
<dbReference type="Pfam" id="PF06013">
    <property type="entry name" value="WXG100"/>
    <property type="match status" value="1"/>
</dbReference>
<dbReference type="EMBL" id="CP021061">
    <property type="protein sequence ID" value="ARP60912.1"/>
    <property type="molecule type" value="Genomic_DNA"/>
</dbReference>
<reference evidence="1 2" key="1">
    <citation type="submission" date="2017-04" db="EMBL/GenBank/DDBJ databases">
        <title>Complete Genome Sequence of Bacillus thuringiensis type Strain ATCC 10792.</title>
        <authorList>
            <person name="Oh D.-H."/>
            <person name="Park B.-J."/>
            <person name="Shuai W."/>
            <person name="Chelliah R."/>
        </authorList>
    </citation>
    <scope>NUCLEOTIDE SEQUENCE [LARGE SCALE GENOMIC DNA]</scope>
    <source>
        <strain evidence="1 2">ATCC 10792</strain>
    </source>
</reference>
<name>A0A1W6WWE3_BACTU</name>
<dbReference type="InterPro" id="IPR036689">
    <property type="entry name" value="ESAT-6-like_sf"/>
</dbReference>
<dbReference type="AlphaFoldDB" id="A0A1W6WWE3"/>
<organism evidence="1 2">
    <name type="scientific">Bacillus thuringiensis</name>
    <dbReference type="NCBI Taxonomy" id="1428"/>
    <lineage>
        <taxon>Bacteria</taxon>
        <taxon>Bacillati</taxon>
        <taxon>Bacillota</taxon>
        <taxon>Bacilli</taxon>
        <taxon>Bacillales</taxon>
        <taxon>Bacillaceae</taxon>
        <taxon>Bacillus</taxon>
        <taxon>Bacillus cereus group</taxon>
    </lineage>
</organism>
<dbReference type="Gene3D" id="1.10.287.850">
    <property type="entry name" value="HP0062-like domain"/>
    <property type="match status" value="1"/>
</dbReference>
<sequence>MKVTPERLEQTAKTVNNIRHFLEYLHNDLYNQIKNIAIQWNGASREQF</sequence>
<proteinExistence type="predicted"/>